<name>A0A2V3ZN43_9GAMM</name>
<protein>
    <submittedName>
        <fullName evidence="2">Uncharacterized protein</fullName>
    </submittedName>
</protein>
<dbReference type="Proteomes" id="UP000253987">
    <property type="component" value="Unassembled WGS sequence"/>
</dbReference>
<evidence type="ECO:0000256" key="1">
    <source>
        <dbReference type="SAM" id="MobiDB-lite"/>
    </source>
</evidence>
<dbReference type="AlphaFoldDB" id="A0A2V3ZN43"/>
<gene>
    <name evidence="2" type="ORF">DIT71_09795</name>
</gene>
<dbReference type="EMBL" id="QFWX01000004">
    <property type="protein sequence ID" value="PXX90817.1"/>
    <property type="molecule type" value="Genomic_DNA"/>
</dbReference>
<sequence length="90" mass="10387">MEITSASVSMKLRHPHSRDIASPQAKGSVMKTVRQKSSDDKQIHDSIIRVKITDCQWRTYRPATPTALHLDLDQKSLNRVDFRWPLSIFL</sequence>
<evidence type="ECO:0000313" key="2">
    <source>
        <dbReference type="EMBL" id="PXX90817.1"/>
    </source>
</evidence>
<reference evidence="3" key="1">
    <citation type="submission" date="2018-05" db="EMBL/GenBank/DDBJ databases">
        <authorList>
            <person name="Lu D."/>
        </authorList>
    </citation>
    <scope>NUCLEOTIDE SEQUENCE [LARGE SCALE GENOMIC DNA]</scope>
    <source>
        <strain evidence="3">F01</strain>
    </source>
</reference>
<feature type="region of interest" description="Disordered" evidence="1">
    <location>
        <begin position="1"/>
        <end position="40"/>
    </location>
</feature>
<accession>A0A2V3ZN43</accession>
<comment type="caution">
    <text evidence="2">The sequence shown here is derived from an EMBL/GenBank/DDBJ whole genome shotgun (WGS) entry which is preliminary data.</text>
</comment>
<reference evidence="2 3" key="2">
    <citation type="submission" date="2018-06" db="EMBL/GenBank/DDBJ databases">
        <title>Marinobactersediminissp. nov, a moderately halophilic bacterium isolated from marine solar saltern.</title>
        <authorList>
            <person name="Zhang Y."/>
        </authorList>
    </citation>
    <scope>NUCLEOTIDE SEQUENCE [LARGE SCALE GENOMIC DNA]</scope>
    <source>
        <strain evidence="2 3">F01</strain>
    </source>
</reference>
<organism evidence="2 3">
    <name type="scientific">Marinobacter vulgaris</name>
    <dbReference type="NCBI Taxonomy" id="1928331"/>
    <lineage>
        <taxon>Bacteria</taxon>
        <taxon>Pseudomonadati</taxon>
        <taxon>Pseudomonadota</taxon>
        <taxon>Gammaproteobacteria</taxon>
        <taxon>Pseudomonadales</taxon>
        <taxon>Marinobacteraceae</taxon>
        <taxon>Marinobacter</taxon>
    </lineage>
</organism>
<keyword evidence="3" id="KW-1185">Reference proteome</keyword>
<evidence type="ECO:0000313" key="3">
    <source>
        <dbReference type="Proteomes" id="UP000253987"/>
    </source>
</evidence>
<proteinExistence type="predicted"/>